<reference evidence="1" key="1">
    <citation type="journal article" date="2021" name="Proc. Natl. Acad. Sci. U.S.A.">
        <title>A Catalog of Tens of Thousands of Viruses from Human Metagenomes Reveals Hidden Associations with Chronic Diseases.</title>
        <authorList>
            <person name="Tisza M.J."/>
            <person name="Buck C.B."/>
        </authorList>
    </citation>
    <scope>NUCLEOTIDE SEQUENCE</scope>
    <source>
        <strain evidence="1">CtdHi7</strain>
    </source>
</reference>
<proteinExistence type="predicted"/>
<name>A0A8S5U1X1_9CAUD</name>
<protein>
    <submittedName>
        <fullName evidence="1">Uncharacterized protein</fullName>
    </submittedName>
</protein>
<sequence>MVKGLSGTCRRSHLFHYSIRYSKRQEVRRK</sequence>
<accession>A0A8S5U1X1</accession>
<evidence type="ECO:0000313" key="1">
    <source>
        <dbReference type="EMBL" id="DAF88460.1"/>
    </source>
</evidence>
<organism evidence="1">
    <name type="scientific">Siphoviridae sp. ctdHi7</name>
    <dbReference type="NCBI Taxonomy" id="2825577"/>
    <lineage>
        <taxon>Viruses</taxon>
        <taxon>Duplodnaviria</taxon>
        <taxon>Heunggongvirae</taxon>
        <taxon>Uroviricota</taxon>
        <taxon>Caudoviricetes</taxon>
    </lineage>
</organism>
<dbReference type="EMBL" id="BK015985">
    <property type="protein sequence ID" value="DAF88460.1"/>
    <property type="molecule type" value="Genomic_DNA"/>
</dbReference>